<evidence type="ECO:0000256" key="1">
    <source>
        <dbReference type="SAM" id="MobiDB-lite"/>
    </source>
</evidence>
<protein>
    <submittedName>
        <fullName evidence="2">Uncharacterized protein</fullName>
    </submittedName>
</protein>
<keyword evidence="3" id="KW-1185">Reference proteome</keyword>
<organism evidence="2 3">
    <name type="scientific">Sphingomonas yantingensis</name>
    <dbReference type="NCBI Taxonomy" id="1241761"/>
    <lineage>
        <taxon>Bacteria</taxon>
        <taxon>Pseudomonadati</taxon>
        <taxon>Pseudomonadota</taxon>
        <taxon>Alphaproteobacteria</taxon>
        <taxon>Sphingomonadales</taxon>
        <taxon>Sphingomonadaceae</taxon>
        <taxon>Sphingomonas</taxon>
    </lineage>
</organism>
<feature type="region of interest" description="Disordered" evidence="1">
    <location>
        <begin position="14"/>
        <end position="35"/>
    </location>
</feature>
<dbReference type="EMBL" id="JACIJJ010000001">
    <property type="protein sequence ID" value="MBB5697829.1"/>
    <property type="molecule type" value="Genomic_DNA"/>
</dbReference>
<gene>
    <name evidence="2" type="ORF">FHR19_001154</name>
</gene>
<dbReference type="RefSeq" id="WP_343053174.1">
    <property type="nucleotide sequence ID" value="NZ_JACIJJ010000001.1"/>
</dbReference>
<name>A0A7W9EHA2_9SPHN</name>
<proteinExistence type="predicted"/>
<dbReference type="AlphaFoldDB" id="A0A7W9EHA2"/>
<feature type="compositionally biased region" description="Low complexity" evidence="1">
    <location>
        <begin position="23"/>
        <end position="33"/>
    </location>
</feature>
<sequence length="125" mass="12431">MAIGLLLAGCGGSDAPDQPQSVAEAAAPAPGAPDGRILCAPPGEAEFRRMCAVERAVDAKGTVLTVRLPDGGFHRLRVAADGRGIAAADGAAPAIVRTRGAVIEVEVGGARYRLPAAAKVPDAPG</sequence>
<evidence type="ECO:0000313" key="3">
    <source>
        <dbReference type="Proteomes" id="UP000557739"/>
    </source>
</evidence>
<comment type="caution">
    <text evidence="2">The sequence shown here is derived from an EMBL/GenBank/DDBJ whole genome shotgun (WGS) entry which is preliminary data.</text>
</comment>
<reference evidence="2 3" key="1">
    <citation type="submission" date="2020-08" db="EMBL/GenBank/DDBJ databases">
        <title>Genomic Encyclopedia of Type Strains, Phase IV (KMG-IV): sequencing the most valuable type-strain genomes for metagenomic binning, comparative biology and taxonomic classification.</title>
        <authorList>
            <person name="Goeker M."/>
        </authorList>
    </citation>
    <scope>NUCLEOTIDE SEQUENCE [LARGE SCALE GENOMIC DNA]</scope>
    <source>
        <strain evidence="2 3">DSM 27244</strain>
    </source>
</reference>
<accession>A0A7W9EHA2</accession>
<evidence type="ECO:0000313" key="2">
    <source>
        <dbReference type="EMBL" id="MBB5697829.1"/>
    </source>
</evidence>
<dbReference type="Proteomes" id="UP000557739">
    <property type="component" value="Unassembled WGS sequence"/>
</dbReference>